<dbReference type="Proteomes" id="UP001527882">
    <property type="component" value="Unassembled WGS sequence"/>
</dbReference>
<evidence type="ECO:0000313" key="2">
    <source>
        <dbReference type="EMBL" id="MCZ8514340.1"/>
    </source>
</evidence>
<sequence>MVRPPIIFVTYSRDSEEHIEFVNSFTELLNENGFNARNDISLVKEETAISFPQMMYKNIIHSDKVIVVLSAGYKEKADNFTGGVSFEFELIIKDIDDNPLKYVLVCRDERTVDITPLFFKDRDILSLREEQLSNYKNLFEKLRVGDQIIREIPQQIIGREGKEFLDKVQFYSVRIGQFVNTEVKKLPFFPGFDSTIIKDKLLGGFLTSKTWREELISLVREFNREYNSIPGHNELCRRLMIVLDAEFNYREIDFSLNREINQFLLSHDRISEHYERSINGLYKLLADSYNKVFIISGESGTGKTHIAFSVLYDNRINVNLKEISIRIPVKVDDFRECDIENALLKSINYFMNTNYRSLKEINNIITGLIDYSIRFLFVIDDFNQCCNLRKEFFRDFKNFVEDFTKYDWISWLLFINEYEEYCIIDDSDFIERYYIDHSYDDESSNTGDNVVVYPFLNMSELNKKYNTLTKILEFYKFQSSVNEDFFPEINTIFELFINPLIVHVYASTVSDSEKELLNLCYFDFINRYTKIKMKKMLDISYRDISNRDELEIEVLNDMNKVINYAVEKSTLSFNVKSLSFLGSNASYALYELINTQLAVKQKVTQNYLNEEILIQMNIQLLFKMFWAYRIFIRYIGSNEWERFRMISRSFDELGPELLIYEILYLENEKQEDDLSQLIGSELIEKERLETLLFTSIKLKTKYQQIIFEYLFKENIVIKGKRELFSLLYFLKYTNANIPQKCSVIAKYINEISDHGLGLYLKVIMRTNMNKLSSLQKLKRCIYEFIACSNDKMNKIIAEISADNFQRILLYNEYSLERSVELIIDLLDKKTIEIELSTYIAPTDDDSYVVTFTELFLRYLFSHLIYKKGNEKMELHNILLRNDYYYFKNNKVISHIIRTGAAVAYGYVYKSLKGSQKDFFKANYIEAISKLSGSNNIRLKKLAFHFISNTLYDQDNPEEYLEWEFIEPLIDVVRDSRLKEFCLNRKTFINNNFKHHSLEVMI</sequence>
<reference evidence="2 3" key="1">
    <citation type="submission" date="2022-12" db="EMBL/GenBank/DDBJ databases">
        <title>Draft genome sequence of Paenibacillus sp. dW9.</title>
        <authorList>
            <person name="Choi E.-W."/>
            <person name="Kim D.-U."/>
        </authorList>
    </citation>
    <scope>NUCLEOTIDE SEQUENCE [LARGE SCALE GENOMIC DNA]</scope>
    <source>
        <strain evidence="3">dW9</strain>
    </source>
</reference>
<evidence type="ECO:0000259" key="1">
    <source>
        <dbReference type="PROSITE" id="PS51534"/>
    </source>
</evidence>
<dbReference type="SUPFAM" id="SSF52540">
    <property type="entry name" value="P-loop containing nucleoside triphosphate hydrolases"/>
    <property type="match status" value="1"/>
</dbReference>
<dbReference type="Pfam" id="PF08357">
    <property type="entry name" value="SEFIR"/>
    <property type="match status" value="1"/>
</dbReference>
<accession>A0ABT4QBZ3</accession>
<feature type="domain" description="SEFIR" evidence="1">
    <location>
        <begin position="4"/>
        <end position="136"/>
    </location>
</feature>
<name>A0ABT4QBZ3_9BACL</name>
<comment type="caution">
    <text evidence="2">The sequence shown here is derived from an EMBL/GenBank/DDBJ whole genome shotgun (WGS) entry which is preliminary data.</text>
</comment>
<evidence type="ECO:0000313" key="3">
    <source>
        <dbReference type="Proteomes" id="UP001527882"/>
    </source>
</evidence>
<dbReference type="InterPro" id="IPR027417">
    <property type="entry name" value="P-loop_NTPase"/>
</dbReference>
<organism evidence="2 3">
    <name type="scientific">Paenibacillus gyeongsangnamensis</name>
    <dbReference type="NCBI Taxonomy" id="3388067"/>
    <lineage>
        <taxon>Bacteria</taxon>
        <taxon>Bacillati</taxon>
        <taxon>Bacillota</taxon>
        <taxon>Bacilli</taxon>
        <taxon>Bacillales</taxon>
        <taxon>Paenibacillaceae</taxon>
        <taxon>Paenibacillus</taxon>
    </lineage>
</organism>
<dbReference type="PROSITE" id="PS51534">
    <property type="entry name" value="SEFIR"/>
    <property type="match status" value="1"/>
</dbReference>
<protein>
    <submittedName>
        <fullName evidence="2">TIR domain-containing protein</fullName>
    </submittedName>
</protein>
<keyword evidence="3" id="KW-1185">Reference proteome</keyword>
<dbReference type="EMBL" id="JAQAGZ010000011">
    <property type="protein sequence ID" value="MCZ8514340.1"/>
    <property type="molecule type" value="Genomic_DNA"/>
</dbReference>
<gene>
    <name evidence="2" type="ORF">O9H85_18295</name>
</gene>
<dbReference type="RefSeq" id="WP_269882856.1">
    <property type="nucleotide sequence ID" value="NZ_JAQAGZ010000011.1"/>
</dbReference>
<dbReference type="Gene3D" id="3.40.50.300">
    <property type="entry name" value="P-loop containing nucleotide triphosphate hydrolases"/>
    <property type="match status" value="1"/>
</dbReference>
<proteinExistence type="predicted"/>
<dbReference type="PROSITE" id="PS00675">
    <property type="entry name" value="SIGMA54_INTERACT_1"/>
    <property type="match status" value="1"/>
</dbReference>
<dbReference type="InterPro" id="IPR013568">
    <property type="entry name" value="SEFIR_dom"/>
</dbReference>
<dbReference type="InterPro" id="IPR025662">
    <property type="entry name" value="Sigma_54_int_dom_ATP-bd_1"/>
</dbReference>